<keyword evidence="5 8" id="KW-1133">Transmembrane helix</keyword>
<feature type="transmembrane region" description="Helical" evidence="8">
    <location>
        <begin position="180"/>
        <end position="197"/>
    </location>
</feature>
<dbReference type="InterPro" id="IPR011527">
    <property type="entry name" value="ABC1_TM_dom"/>
</dbReference>
<comment type="caution">
    <text evidence="11">The sequence shown here is derived from an EMBL/GenBank/DDBJ whole genome shotgun (WGS) entry which is preliminary data.</text>
</comment>
<evidence type="ECO:0000313" key="12">
    <source>
        <dbReference type="Proteomes" id="UP000315037"/>
    </source>
</evidence>
<keyword evidence="12" id="KW-1185">Reference proteome</keyword>
<dbReference type="PANTHER" id="PTHR24221:SF261">
    <property type="entry name" value="GLUTATHIONE_L-CYSTEINE TRANSPORT SYSTEM ATP-BINDING_PERMEASE PROTEIN CYDD"/>
    <property type="match status" value="1"/>
</dbReference>
<feature type="compositionally biased region" description="Basic and acidic residues" evidence="7">
    <location>
        <begin position="1"/>
        <end position="31"/>
    </location>
</feature>
<dbReference type="GO" id="GO:0016887">
    <property type="term" value="F:ATP hydrolysis activity"/>
    <property type="evidence" value="ECO:0007669"/>
    <property type="project" value="InterPro"/>
</dbReference>
<dbReference type="SMART" id="SM00382">
    <property type="entry name" value="AAA"/>
    <property type="match status" value="1"/>
</dbReference>
<proteinExistence type="predicted"/>
<protein>
    <submittedName>
        <fullName evidence="11">ATP-binding cassette domain-containing protein</fullName>
    </submittedName>
</protein>
<dbReference type="AlphaFoldDB" id="A0A506URB7"/>
<organism evidence="11 12">
    <name type="scientific">Oecophyllibacter saccharovorans</name>
    <dbReference type="NCBI Taxonomy" id="2558360"/>
    <lineage>
        <taxon>Bacteria</taxon>
        <taxon>Pseudomonadati</taxon>
        <taxon>Pseudomonadota</taxon>
        <taxon>Alphaproteobacteria</taxon>
        <taxon>Acetobacterales</taxon>
        <taxon>Acetobacteraceae</taxon>
        <taxon>Oecophyllibacter</taxon>
    </lineage>
</organism>
<dbReference type="Proteomes" id="UP000315037">
    <property type="component" value="Unassembled WGS sequence"/>
</dbReference>
<dbReference type="SUPFAM" id="SSF90123">
    <property type="entry name" value="ABC transporter transmembrane region"/>
    <property type="match status" value="1"/>
</dbReference>
<feature type="transmembrane region" description="Helical" evidence="8">
    <location>
        <begin position="59"/>
        <end position="80"/>
    </location>
</feature>
<feature type="region of interest" description="Disordered" evidence="7">
    <location>
        <begin position="1"/>
        <end position="45"/>
    </location>
</feature>
<keyword evidence="3" id="KW-0547">Nucleotide-binding</keyword>
<keyword evidence="4 11" id="KW-0067">ATP-binding</keyword>
<gene>
    <name evidence="11" type="ORF">E3202_01305</name>
</gene>
<name>A0A506URB7_9PROT</name>
<dbReference type="InterPro" id="IPR003439">
    <property type="entry name" value="ABC_transporter-like_ATP-bd"/>
</dbReference>
<evidence type="ECO:0000256" key="3">
    <source>
        <dbReference type="ARBA" id="ARBA00022741"/>
    </source>
</evidence>
<dbReference type="PANTHER" id="PTHR24221">
    <property type="entry name" value="ATP-BINDING CASSETTE SUB-FAMILY B"/>
    <property type="match status" value="1"/>
</dbReference>
<sequence>MPRQQDPAHKTKTMRGENAYRRRMIKDETRETAAPNRKSTPDRAQIKAWHRAQGRENRLAIGCNILAGLADTLAMLWQGWELALFVAALLNRTAADHLEALLGFLAASVLRIFLGWLQDRSIVHGGQQARRRLRSSLLKRLQQEGPALLRWQHSAMLGTLLGERIEALEGYYTQWRPASASWIVAQGLILAAVIWVAPRAGLVLAGFCLTLPAFQAFFGIATARASRREFLAMARLQTRFLDRMQGLATIVLAGRIESEAQVMEQAMTSLRRRTVKVLRLAFLTSAATDFAMVGALVTIVISESHVLMHHQDLSRTSAALFAVFMVPEAFGPVRRMAAAYQDRARGKAMAEAVIELGPLPPPPPLVEEGAESALLPRPEAWGLSVDFKDVSYRWAEGQPEVLDDVTLHVQPGGILIIEGTSGVGKTTLLELLIGFIQPQSGKILLGGADIALLSPTSLTELIAWIGQKPVLFSGSLEENILFGNPQATPETLAEALQASGVAAFLDQLPAGLQTRVGEGGYGLSGGQAQRVAIARAWLKNAPLLVLDEPTAHLDAEAEAGIVQALEALMRSRTVVLATHSTAFRQLSHAQCISLQHGKVVFLQDGTRSGTDPRKGAQA</sequence>
<dbReference type="InterPro" id="IPR017871">
    <property type="entry name" value="ABC_transporter-like_CS"/>
</dbReference>
<keyword evidence="6 8" id="KW-0472">Membrane</keyword>
<comment type="subcellular location">
    <subcellularLocation>
        <location evidence="1">Cell membrane</location>
        <topology evidence="1">Multi-pass membrane protein</topology>
    </subcellularLocation>
</comment>
<evidence type="ECO:0000256" key="1">
    <source>
        <dbReference type="ARBA" id="ARBA00004651"/>
    </source>
</evidence>
<evidence type="ECO:0000313" key="11">
    <source>
        <dbReference type="EMBL" id="TPW35633.1"/>
    </source>
</evidence>
<dbReference type="Pfam" id="PF00664">
    <property type="entry name" value="ABC_membrane"/>
    <property type="match status" value="1"/>
</dbReference>
<feature type="transmembrane region" description="Helical" evidence="8">
    <location>
        <begin position="277"/>
        <end position="301"/>
    </location>
</feature>
<evidence type="ECO:0000259" key="10">
    <source>
        <dbReference type="PROSITE" id="PS50929"/>
    </source>
</evidence>
<dbReference type="GO" id="GO:0140359">
    <property type="term" value="F:ABC-type transporter activity"/>
    <property type="evidence" value="ECO:0007669"/>
    <property type="project" value="InterPro"/>
</dbReference>
<evidence type="ECO:0000256" key="5">
    <source>
        <dbReference type="ARBA" id="ARBA00022989"/>
    </source>
</evidence>
<feature type="domain" description="ABC transmembrane type-1" evidence="10">
    <location>
        <begin position="65"/>
        <end position="345"/>
    </location>
</feature>
<dbReference type="CDD" id="cd03228">
    <property type="entry name" value="ABCC_MRP_Like"/>
    <property type="match status" value="1"/>
</dbReference>
<dbReference type="SUPFAM" id="SSF52540">
    <property type="entry name" value="P-loop containing nucleoside triphosphate hydrolases"/>
    <property type="match status" value="1"/>
</dbReference>
<feature type="transmembrane region" description="Helical" evidence="8">
    <location>
        <begin position="203"/>
        <end position="223"/>
    </location>
</feature>
<evidence type="ECO:0000256" key="4">
    <source>
        <dbReference type="ARBA" id="ARBA00022840"/>
    </source>
</evidence>
<dbReference type="Gene3D" id="1.20.1560.10">
    <property type="entry name" value="ABC transporter type 1, transmembrane domain"/>
    <property type="match status" value="1"/>
</dbReference>
<dbReference type="CDD" id="cd18584">
    <property type="entry name" value="ABC_6TM_AarD_CydD"/>
    <property type="match status" value="1"/>
</dbReference>
<dbReference type="EMBL" id="SORZ01000001">
    <property type="protein sequence ID" value="TPW35633.1"/>
    <property type="molecule type" value="Genomic_DNA"/>
</dbReference>
<evidence type="ECO:0000256" key="2">
    <source>
        <dbReference type="ARBA" id="ARBA00022692"/>
    </source>
</evidence>
<reference evidence="11 12" key="1">
    <citation type="submission" date="2019-03" db="EMBL/GenBank/DDBJ databases">
        <title>The complete genome sequence of Neokomagataea sp. Jb2 NBRC113641.</title>
        <authorList>
            <person name="Chua K.-O."/>
            <person name="Chan K.-G."/>
            <person name="See-Too W.-S."/>
        </authorList>
    </citation>
    <scope>NUCLEOTIDE SEQUENCE [LARGE SCALE GENOMIC DNA]</scope>
    <source>
        <strain evidence="11 12">Jb2</strain>
    </source>
</reference>
<dbReference type="InterPro" id="IPR003593">
    <property type="entry name" value="AAA+_ATPase"/>
</dbReference>
<evidence type="ECO:0000256" key="7">
    <source>
        <dbReference type="SAM" id="MobiDB-lite"/>
    </source>
</evidence>
<evidence type="ECO:0000256" key="6">
    <source>
        <dbReference type="ARBA" id="ARBA00023136"/>
    </source>
</evidence>
<dbReference type="InterPro" id="IPR039421">
    <property type="entry name" value="Type_1_exporter"/>
</dbReference>
<evidence type="ECO:0000259" key="9">
    <source>
        <dbReference type="PROSITE" id="PS50893"/>
    </source>
</evidence>
<dbReference type="PROSITE" id="PS50893">
    <property type="entry name" value="ABC_TRANSPORTER_2"/>
    <property type="match status" value="1"/>
</dbReference>
<dbReference type="GO" id="GO:0005524">
    <property type="term" value="F:ATP binding"/>
    <property type="evidence" value="ECO:0007669"/>
    <property type="project" value="UniProtKB-KW"/>
</dbReference>
<dbReference type="GO" id="GO:0034040">
    <property type="term" value="F:ATPase-coupled lipid transmembrane transporter activity"/>
    <property type="evidence" value="ECO:0007669"/>
    <property type="project" value="TreeGrafter"/>
</dbReference>
<dbReference type="PROSITE" id="PS00211">
    <property type="entry name" value="ABC_TRANSPORTER_1"/>
    <property type="match status" value="1"/>
</dbReference>
<dbReference type="InterPro" id="IPR027417">
    <property type="entry name" value="P-loop_NTPase"/>
</dbReference>
<dbReference type="Pfam" id="PF00005">
    <property type="entry name" value="ABC_tran"/>
    <property type="match status" value="1"/>
</dbReference>
<evidence type="ECO:0000256" key="8">
    <source>
        <dbReference type="SAM" id="Phobius"/>
    </source>
</evidence>
<dbReference type="PROSITE" id="PS50929">
    <property type="entry name" value="ABC_TM1F"/>
    <property type="match status" value="1"/>
</dbReference>
<dbReference type="GO" id="GO:0005886">
    <property type="term" value="C:plasma membrane"/>
    <property type="evidence" value="ECO:0007669"/>
    <property type="project" value="UniProtKB-SubCell"/>
</dbReference>
<dbReference type="Gene3D" id="3.40.50.300">
    <property type="entry name" value="P-loop containing nucleotide triphosphate hydrolases"/>
    <property type="match status" value="1"/>
</dbReference>
<feature type="transmembrane region" description="Helical" evidence="8">
    <location>
        <begin position="100"/>
        <end position="117"/>
    </location>
</feature>
<feature type="domain" description="ABC transporter" evidence="9">
    <location>
        <begin position="385"/>
        <end position="618"/>
    </location>
</feature>
<keyword evidence="2 8" id="KW-0812">Transmembrane</keyword>
<accession>A0A506URB7</accession>
<dbReference type="InterPro" id="IPR036640">
    <property type="entry name" value="ABC1_TM_sf"/>
</dbReference>